<name>A0A8I2YIJ3_9AGAM</name>
<accession>A0A8I2YIJ3</accession>
<evidence type="ECO:0000313" key="1">
    <source>
        <dbReference type="EMBL" id="KAG6372730.1"/>
    </source>
</evidence>
<proteinExistence type="predicted"/>
<evidence type="ECO:0000313" key="2">
    <source>
        <dbReference type="Proteomes" id="UP000683000"/>
    </source>
</evidence>
<protein>
    <submittedName>
        <fullName evidence="1">Uncharacterized protein</fullName>
    </submittedName>
</protein>
<dbReference type="AlphaFoldDB" id="A0A8I2YIJ3"/>
<gene>
    <name evidence="1" type="ORF">JVT61DRAFT_7504</name>
</gene>
<keyword evidence="2" id="KW-1185">Reference proteome</keyword>
<comment type="caution">
    <text evidence="1">The sequence shown here is derived from an EMBL/GenBank/DDBJ whole genome shotgun (WGS) entry which is preliminary data.</text>
</comment>
<dbReference type="Proteomes" id="UP000683000">
    <property type="component" value="Unassembled WGS sequence"/>
</dbReference>
<organism evidence="1 2">
    <name type="scientific">Boletus reticuloceps</name>
    <dbReference type="NCBI Taxonomy" id="495285"/>
    <lineage>
        <taxon>Eukaryota</taxon>
        <taxon>Fungi</taxon>
        <taxon>Dikarya</taxon>
        <taxon>Basidiomycota</taxon>
        <taxon>Agaricomycotina</taxon>
        <taxon>Agaricomycetes</taxon>
        <taxon>Agaricomycetidae</taxon>
        <taxon>Boletales</taxon>
        <taxon>Boletineae</taxon>
        <taxon>Boletaceae</taxon>
        <taxon>Boletoideae</taxon>
        <taxon>Boletus</taxon>
    </lineage>
</organism>
<sequence length="275" mass="30987">MPNCPRCYKSFPNNKSIAFHRAQPTSACNTNHQPERSIVHVHDVDIAAAGMSSQSIEDSEHLYDSEGLSRGEAEWDVENTDENLAAHWNVDDSMNESPGTDLDEGPLLFNPADMEPEPIFPAIQTLRFATGWAVDLCPNAERAAGDGQTFLAKFRQDEFAPYRTLNLYYPFSSPEDWQMANFLLTSHLSMRAINDFLSLNLARLLSWLHCTLFSNCTYLPIVSQRLCLFRSGLLRSYAPAQRCSLRGRLGSFRSFLPPIQQSNRCTSTTATLWIV</sequence>
<reference evidence="1" key="1">
    <citation type="submission" date="2021-03" db="EMBL/GenBank/DDBJ databases">
        <title>Evolutionary innovations through gain and loss of genes in the ectomycorrhizal Boletales.</title>
        <authorList>
            <person name="Wu G."/>
            <person name="Miyauchi S."/>
            <person name="Morin E."/>
            <person name="Yang Z.-L."/>
            <person name="Xu J."/>
            <person name="Martin F.M."/>
        </authorList>
    </citation>
    <scope>NUCLEOTIDE SEQUENCE</scope>
    <source>
        <strain evidence="1">BR01</strain>
    </source>
</reference>
<dbReference type="OrthoDB" id="2688393at2759"/>
<dbReference type="EMBL" id="JAGFBS010000026">
    <property type="protein sequence ID" value="KAG6372730.1"/>
    <property type="molecule type" value="Genomic_DNA"/>
</dbReference>